<evidence type="ECO:0000313" key="1">
    <source>
        <dbReference type="EMBL" id="CAH2075156.1"/>
    </source>
</evidence>
<dbReference type="Proteomes" id="UP000837857">
    <property type="component" value="Chromosome 8"/>
</dbReference>
<evidence type="ECO:0000313" key="2">
    <source>
        <dbReference type="Proteomes" id="UP000837857"/>
    </source>
</evidence>
<feature type="non-terminal residue" evidence="1">
    <location>
        <position position="100"/>
    </location>
</feature>
<organism evidence="1 2">
    <name type="scientific">Iphiclides podalirius</name>
    <name type="common">scarce swallowtail</name>
    <dbReference type="NCBI Taxonomy" id="110791"/>
    <lineage>
        <taxon>Eukaryota</taxon>
        <taxon>Metazoa</taxon>
        <taxon>Ecdysozoa</taxon>
        <taxon>Arthropoda</taxon>
        <taxon>Hexapoda</taxon>
        <taxon>Insecta</taxon>
        <taxon>Pterygota</taxon>
        <taxon>Neoptera</taxon>
        <taxon>Endopterygota</taxon>
        <taxon>Lepidoptera</taxon>
        <taxon>Glossata</taxon>
        <taxon>Ditrysia</taxon>
        <taxon>Papilionoidea</taxon>
        <taxon>Papilionidae</taxon>
        <taxon>Papilioninae</taxon>
        <taxon>Iphiclides</taxon>
    </lineage>
</organism>
<accession>A0ABN8J6U7</accession>
<dbReference type="EMBL" id="OW152820">
    <property type="protein sequence ID" value="CAH2075156.1"/>
    <property type="molecule type" value="Genomic_DNA"/>
</dbReference>
<proteinExistence type="predicted"/>
<name>A0ABN8J6U7_9NEOP</name>
<reference evidence="1" key="1">
    <citation type="submission" date="2022-03" db="EMBL/GenBank/DDBJ databases">
        <authorList>
            <person name="Martin H S."/>
        </authorList>
    </citation>
    <scope>NUCLEOTIDE SEQUENCE</scope>
</reference>
<gene>
    <name evidence="1" type="ORF">IPOD504_LOCUS16545</name>
</gene>
<keyword evidence="2" id="KW-1185">Reference proteome</keyword>
<protein>
    <submittedName>
        <fullName evidence="1">Uncharacterized protein</fullName>
    </submittedName>
</protein>
<sequence length="100" mass="10938">MRRQGVEAGHKLPAQWRRGIVAIPLLNLTSVHLFRPLLFNFADELRRQVAEGVTALGSGSNKLANSHLLYLLTSANTGLDPPTSLRRFIASGGIRPSSTY</sequence>